<dbReference type="AlphaFoldDB" id="A0AAP0JGN9"/>
<gene>
    <name evidence="1" type="ORF">Scep_012188</name>
</gene>
<protein>
    <submittedName>
        <fullName evidence="1">Uncharacterized protein</fullName>
    </submittedName>
</protein>
<evidence type="ECO:0000313" key="1">
    <source>
        <dbReference type="EMBL" id="KAK9132660.1"/>
    </source>
</evidence>
<dbReference type="Proteomes" id="UP001419268">
    <property type="component" value="Unassembled WGS sequence"/>
</dbReference>
<evidence type="ECO:0000313" key="2">
    <source>
        <dbReference type="Proteomes" id="UP001419268"/>
    </source>
</evidence>
<dbReference type="EMBL" id="JBBNAG010000005">
    <property type="protein sequence ID" value="KAK9132660.1"/>
    <property type="molecule type" value="Genomic_DNA"/>
</dbReference>
<proteinExistence type="predicted"/>
<organism evidence="1 2">
    <name type="scientific">Stephania cephalantha</name>
    <dbReference type="NCBI Taxonomy" id="152367"/>
    <lineage>
        <taxon>Eukaryota</taxon>
        <taxon>Viridiplantae</taxon>
        <taxon>Streptophyta</taxon>
        <taxon>Embryophyta</taxon>
        <taxon>Tracheophyta</taxon>
        <taxon>Spermatophyta</taxon>
        <taxon>Magnoliopsida</taxon>
        <taxon>Ranunculales</taxon>
        <taxon>Menispermaceae</taxon>
        <taxon>Menispermoideae</taxon>
        <taxon>Cissampelideae</taxon>
        <taxon>Stephania</taxon>
    </lineage>
</organism>
<accession>A0AAP0JGN9</accession>
<keyword evidence="2" id="KW-1185">Reference proteome</keyword>
<sequence>MDPFLASYGIENPISQLVEFAKMKMAQKLCKITYDKIHQAGAASEKVFVVILFLLMSSQSKQPLNENKLVESFKTFSSALGELINFDYIVFPKLEILS</sequence>
<reference evidence="1 2" key="1">
    <citation type="submission" date="2024-01" db="EMBL/GenBank/DDBJ databases">
        <title>Genome assemblies of Stephania.</title>
        <authorList>
            <person name="Yang L."/>
        </authorList>
    </citation>
    <scope>NUCLEOTIDE SEQUENCE [LARGE SCALE GENOMIC DNA]</scope>
    <source>
        <strain evidence="1">JXDWG</strain>
        <tissue evidence="1">Leaf</tissue>
    </source>
</reference>
<comment type="caution">
    <text evidence="1">The sequence shown here is derived from an EMBL/GenBank/DDBJ whole genome shotgun (WGS) entry which is preliminary data.</text>
</comment>
<name>A0AAP0JGN9_9MAGN</name>